<dbReference type="Pfam" id="PF00990">
    <property type="entry name" value="GGDEF"/>
    <property type="match status" value="1"/>
</dbReference>
<accession>A0A1H0DG32</accession>
<evidence type="ECO:0000313" key="4">
    <source>
        <dbReference type="EMBL" id="SDN68951.1"/>
    </source>
</evidence>
<dbReference type="SUPFAM" id="SSF141868">
    <property type="entry name" value="EAL domain-like"/>
    <property type="match status" value="1"/>
</dbReference>
<dbReference type="PANTHER" id="PTHR33121">
    <property type="entry name" value="CYCLIC DI-GMP PHOSPHODIESTERASE PDEF"/>
    <property type="match status" value="1"/>
</dbReference>
<gene>
    <name evidence="4" type="ORF">SAMN05192530_101758</name>
</gene>
<feature type="domain" description="EAL" evidence="2">
    <location>
        <begin position="520"/>
        <end position="773"/>
    </location>
</feature>
<dbReference type="SMART" id="SM00052">
    <property type="entry name" value="EAL"/>
    <property type="match status" value="1"/>
</dbReference>
<dbReference type="CDD" id="cd01948">
    <property type="entry name" value="EAL"/>
    <property type="match status" value="1"/>
</dbReference>
<keyword evidence="1" id="KW-0812">Transmembrane</keyword>
<dbReference type="InterPro" id="IPR050706">
    <property type="entry name" value="Cyclic-di-GMP_PDE-like"/>
</dbReference>
<dbReference type="Proteomes" id="UP000198793">
    <property type="component" value="Unassembled WGS sequence"/>
</dbReference>
<sequence>MRLIPIIHLLTRKREQASSGWLLFLIAASGLGTLGLVVLAGLWAGTESDAAALERQRQLMTARLHDQVEQAAQIVGQIAAGYVALSQPAQGIGDASTADGDGPIGADATPTIATATMARVATTFFRYDQAFIVDGAGQLAMDADAGTRKRFNWMRSLLRPFLDDPRLRPAHPSQADADPAPRAIAELMRLEGRATIVGTAAVGATDRAIAASREPGMPPEPRYLIAIRFLDGTALDALSREQGLNGARYARAADPEKSEVAFQIDSTITNEPIGFIVWTPDLPGSRVIGRLAPALSLAAVVIAVLFSALLMRLRRSLIELRASEHQARHLSLHDVLTTLPNRALFAERLEACLSRGARDGRRHAVALIDLDRFKAVNDTFGHAAGDELIRLAASRMAALLRPQDTLARLGGDEFALLLPNIGDGDEVVGAVCRGLVDVLARPFELMSATAVAHVGGSIGVVVPEAGQSVDDAMRHADTALYEAKAQGRGRWVAFVRSMDGGRHDRDTVRNELRTLLASLTDSAGHQPSAACPARLGKLELHFQTIHRAKDGCRVSGAEALVRWRHGERGLLFPDSFISVAEEGGLIDDLGLWVLREACREASAWDPATFVAVNVSPHQLRRSSFSDDVLAVLAATGLSPSRLELELTESAFIDVEQATEAGLARLRAEGVQIALDDFGTGFSSLSDVVHLGVDRIKIDRSFVALLGTKAHGAAIVAALVGLGRNLGIATTAEGVETQAQRDFLVALGCTDLQGYLFSRPEPIETLGRSQPLLRSNAFVTPQVRVPAA</sequence>
<organism evidence="4 5">
    <name type="scientific">Aureimonas jatrophae</name>
    <dbReference type="NCBI Taxonomy" id="1166073"/>
    <lineage>
        <taxon>Bacteria</taxon>
        <taxon>Pseudomonadati</taxon>
        <taxon>Pseudomonadota</taxon>
        <taxon>Alphaproteobacteria</taxon>
        <taxon>Hyphomicrobiales</taxon>
        <taxon>Aurantimonadaceae</taxon>
        <taxon>Aureimonas</taxon>
    </lineage>
</organism>
<dbReference type="CDD" id="cd01949">
    <property type="entry name" value="GGDEF"/>
    <property type="match status" value="1"/>
</dbReference>
<dbReference type="InterPro" id="IPR035919">
    <property type="entry name" value="EAL_sf"/>
</dbReference>
<dbReference type="EMBL" id="FNIT01000001">
    <property type="protein sequence ID" value="SDN68951.1"/>
    <property type="molecule type" value="Genomic_DNA"/>
</dbReference>
<dbReference type="InterPro" id="IPR043128">
    <property type="entry name" value="Rev_trsase/Diguanyl_cyclase"/>
</dbReference>
<dbReference type="Gene3D" id="3.20.20.450">
    <property type="entry name" value="EAL domain"/>
    <property type="match status" value="1"/>
</dbReference>
<keyword evidence="5" id="KW-1185">Reference proteome</keyword>
<protein>
    <submittedName>
        <fullName evidence="4">Diguanylate cyclase (GGDEF) domain-containing protein</fullName>
    </submittedName>
</protein>
<dbReference type="PROSITE" id="PS50887">
    <property type="entry name" value="GGDEF"/>
    <property type="match status" value="1"/>
</dbReference>
<reference evidence="4 5" key="1">
    <citation type="submission" date="2016-10" db="EMBL/GenBank/DDBJ databases">
        <authorList>
            <person name="de Groot N.N."/>
        </authorList>
    </citation>
    <scope>NUCLEOTIDE SEQUENCE [LARGE SCALE GENOMIC DNA]</scope>
    <source>
        <strain evidence="5">L7-484,KACC 16230,DSM 25025</strain>
    </source>
</reference>
<dbReference type="SMART" id="SM00267">
    <property type="entry name" value="GGDEF"/>
    <property type="match status" value="1"/>
</dbReference>
<dbReference type="Pfam" id="PF00563">
    <property type="entry name" value="EAL"/>
    <property type="match status" value="1"/>
</dbReference>
<evidence type="ECO:0000313" key="5">
    <source>
        <dbReference type="Proteomes" id="UP000198793"/>
    </source>
</evidence>
<evidence type="ECO:0000259" key="3">
    <source>
        <dbReference type="PROSITE" id="PS50887"/>
    </source>
</evidence>
<dbReference type="AlphaFoldDB" id="A0A1H0DG32"/>
<dbReference type="NCBIfam" id="TIGR00254">
    <property type="entry name" value="GGDEF"/>
    <property type="match status" value="1"/>
</dbReference>
<feature type="domain" description="GGDEF" evidence="3">
    <location>
        <begin position="361"/>
        <end position="496"/>
    </location>
</feature>
<dbReference type="PANTHER" id="PTHR33121:SF79">
    <property type="entry name" value="CYCLIC DI-GMP PHOSPHODIESTERASE PDED-RELATED"/>
    <property type="match status" value="1"/>
</dbReference>
<dbReference type="InterPro" id="IPR000160">
    <property type="entry name" value="GGDEF_dom"/>
</dbReference>
<keyword evidence="1" id="KW-1133">Transmembrane helix</keyword>
<keyword evidence="1" id="KW-0472">Membrane</keyword>
<proteinExistence type="predicted"/>
<dbReference type="GO" id="GO:0071111">
    <property type="term" value="F:cyclic-guanylate-specific phosphodiesterase activity"/>
    <property type="evidence" value="ECO:0007669"/>
    <property type="project" value="InterPro"/>
</dbReference>
<dbReference type="RefSeq" id="WP_244519457.1">
    <property type="nucleotide sequence ID" value="NZ_FNIT01000001.1"/>
</dbReference>
<name>A0A1H0DG32_9HYPH</name>
<dbReference type="SUPFAM" id="SSF55073">
    <property type="entry name" value="Nucleotide cyclase"/>
    <property type="match status" value="1"/>
</dbReference>
<feature type="transmembrane region" description="Helical" evidence="1">
    <location>
        <begin position="21"/>
        <end position="44"/>
    </location>
</feature>
<dbReference type="PROSITE" id="PS50883">
    <property type="entry name" value="EAL"/>
    <property type="match status" value="1"/>
</dbReference>
<dbReference type="InterPro" id="IPR029787">
    <property type="entry name" value="Nucleotide_cyclase"/>
</dbReference>
<dbReference type="InterPro" id="IPR001633">
    <property type="entry name" value="EAL_dom"/>
</dbReference>
<dbReference type="Gene3D" id="3.30.70.270">
    <property type="match status" value="1"/>
</dbReference>
<evidence type="ECO:0000259" key="2">
    <source>
        <dbReference type="PROSITE" id="PS50883"/>
    </source>
</evidence>
<dbReference type="STRING" id="1166073.SAMN05192530_101758"/>
<evidence type="ECO:0000256" key="1">
    <source>
        <dbReference type="SAM" id="Phobius"/>
    </source>
</evidence>